<sequence>MAPLSPHLHPASCCAIVLLLPPHTLCWVFGMAAMRKEAVCSGASRERWWLTLISAFSEPFLDALHVVLHIGMEATALAAADVEVPVAEGVGTVEAVSALAFCLRVVLVPRMVIPINDNQGRSIYIS</sequence>
<name>I1Q443_ORYGL</name>
<dbReference type="Proteomes" id="UP000007306">
    <property type="component" value="Chromosome 6"/>
</dbReference>
<proteinExistence type="predicted"/>
<reference evidence="2" key="1">
    <citation type="submission" date="2015-06" db="UniProtKB">
        <authorList>
            <consortium name="EnsemblPlants"/>
        </authorList>
    </citation>
    <scope>IDENTIFICATION</scope>
</reference>
<reference evidence="2 3" key="2">
    <citation type="submission" date="2018-04" db="EMBL/GenBank/DDBJ databases">
        <title>OglaRS2 (Oryza glaberrima Reference Sequence Version 2).</title>
        <authorList>
            <person name="Zhang J."/>
            <person name="Kudrna D."/>
            <person name="Lee S."/>
            <person name="Talag J."/>
            <person name="Rajasekar S."/>
            <person name="Wing R.A."/>
        </authorList>
    </citation>
    <scope>NUCLEOTIDE SEQUENCE [LARGE SCALE GENOMIC DNA]</scope>
    <source>
        <strain evidence="2 3">cv. IRGC 96717</strain>
    </source>
</reference>
<evidence type="ECO:0008006" key="4">
    <source>
        <dbReference type="Google" id="ProtNLM"/>
    </source>
</evidence>
<dbReference type="OMA" id="LVPRMVI"/>
<keyword evidence="3" id="KW-1185">Reference proteome</keyword>
<feature type="chain" id="PRO_5003649554" description="DUF4220 domain-containing protein" evidence="1">
    <location>
        <begin position="27"/>
        <end position="126"/>
    </location>
</feature>
<organism evidence="2 3">
    <name type="scientific">Oryza glaberrima</name>
    <name type="common">African rice</name>
    <dbReference type="NCBI Taxonomy" id="4538"/>
    <lineage>
        <taxon>Eukaryota</taxon>
        <taxon>Viridiplantae</taxon>
        <taxon>Streptophyta</taxon>
        <taxon>Embryophyta</taxon>
        <taxon>Tracheophyta</taxon>
        <taxon>Spermatophyta</taxon>
        <taxon>Magnoliopsida</taxon>
        <taxon>Liliopsida</taxon>
        <taxon>Poales</taxon>
        <taxon>Poaceae</taxon>
        <taxon>BOP clade</taxon>
        <taxon>Oryzoideae</taxon>
        <taxon>Oryzeae</taxon>
        <taxon>Oryzinae</taxon>
        <taxon>Oryza</taxon>
    </lineage>
</organism>
<evidence type="ECO:0000313" key="2">
    <source>
        <dbReference type="EnsemblPlants" id="ORGLA06G0190600.1"/>
    </source>
</evidence>
<dbReference type="AlphaFoldDB" id="I1Q443"/>
<dbReference type="HOGENOM" id="CLU_162278_0_0_1"/>
<protein>
    <recommendedName>
        <fullName evidence="4">DUF4220 domain-containing protein</fullName>
    </recommendedName>
</protein>
<feature type="signal peptide" evidence="1">
    <location>
        <begin position="1"/>
        <end position="26"/>
    </location>
</feature>
<accession>I1Q443</accession>
<dbReference type="Gramene" id="ORGLA06G0190600.1">
    <property type="protein sequence ID" value="ORGLA06G0190600.1"/>
    <property type="gene ID" value="ORGLA06G0190600"/>
</dbReference>
<evidence type="ECO:0000313" key="3">
    <source>
        <dbReference type="Proteomes" id="UP000007306"/>
    </source>
</evidence>
<keyword evidence="1" id="KW-0732">Signal</keyword>
<dbReference type="EnsemblPlants" id="ORGLA06G0190600.1">
    <property type="protein sequence ID" value="ORGLA06G0190600.1"/>
    <property type="gene ID" value="ORGLA06G0190600"/>
</dbReference>
<evidence type="ECO:0000256" key="1">
    <source>
        <dbReference type="SAM" id="SignalP"/>
    </source>
</evidence>